<dbReference type="Proteomes" id="UP001519504">
    <property type="component" value="Unassembled WGS sequence"/>
</dbReference>
<evidence type="ECO:0000256" key="5">
    <source>
        <dbReference type="ARBA" id="ARBA00023136"/>
    </source>
</evidence>
<keyword evidence="8" id="KW-1185">Reference proteome</keyword>
<feature type="transmembrane region" description="Helical" evidence="6">
    <location>
        <begin position="63"/>
        <end position="85"/>
    </location>
</feature>
<accession>A0ABS5R031</accession>
<keyword evidence="3 6" id="KW-0812">Transmembrane</keyword>
<keyword evidence="5 6" id="KW-0472">Membrane</keyword>
<dbReference type="EMBL" id="JAAMFK010000004">
    <property type="protein sequence ID" value="MBS9338808.1"/>
    <property type="molecule type" value="Genomic_DNA"/>
</dbReference>
<reference evidence="7 8" key="1">
    <citation type="submission" date="2020-02" db="EMBL/GenBank/DDBJ databases">
        <title>Fructobacillus sp. isolated from paper mulberry of Taiwan.</title>
        <authorList>
            <person name="Lin S.-T."/>
        </authorList>
    </citation>
    <scope>NUCLEOTIDE SEQUENCE [LARGE SCALE GENOMIC DNA]</scope>
    <source>
        <strain evidence="7 8">M2-14</strain>
    </source>
</reference>
<dbReference type="InterPro" id="IPR002293">
    <property type="entry name" value="AA/rel_permease1"/>
</dbReference>
<organism evidence="7 8">
    <name type="scientific">Fructobacillus broussonetiae</name>
    <dbReference type="NCBI Taxonomy" id="2713173"/>
    <lineage>
        <taxon>Bacteria</taxon>
        <taxon>Bacillati</taxon>
        <taxon>Bacillota</taxon>
        <taxon>Bacilli</taxon>
        <taxon>Lactobacillales</taxon>
        <taxon>Lactobacillaceae</taxon>
        <taxon>Fructobacillus</taxon>
    </lineage>
</organism>
<feature type="transmembrane region" description="Helical" evidence="6">
    <location>
        <begin position="365"/>
        <end position="383"/>
    </location>
</feature>
<evidence type="ECO:0000256" key="2">
    <source>
        <dbReference type="ARBA" id="ARBA00022448"/>
    </source>
</evidence>
<feature type="transmembrane region" description="Helical" evidence="6">
    <location>
        <begin position="313"/>
        <end position="344"/>
    </location>
</feature>
<keyword evidence="4 6" id="KW-1133">Transmembrane helix</keyword>
<evidence type="ECO:0000256" key="3">
    <source>
        <dbReference type="ARBA" id="ARBA00022692"/>
    </source>
</evidence>
<keyword evidence="2" id="KW-0813">Transport</keyword>
<evidence type="ECO:0000313" key="8">
    <source>
        <dbReference type="Proteomes" id="UP001519504"/>
    </source>
</evidence>
<feature type="transmembrane region" description="Helical" evidence="6">
    <location>
        <begin position="190"/>
        <end position="209"/>
    </location>
</feature>
<dbReference type="RefSeq" id="WP_213809090.1">
    <property type="nucleotide sequence ID" value="NZ_JAAMFK010000004.1"/>
</dbReference>
<evidence type="ECO:0000256" key="1">
    <source>
        <dbReference type="ARBA" id="ARBA00004141"/>
    </source>
</evidence>
<comment type="subcellular location">
    <subcellularLocation>
        <location evidence="1">Membrane</location>
        <topology evidence="1">Multi-pass membrane protein</topology>
    </subcellularLocation>
</comment>
<sequence length="478" mass="50692">MFQRIMNSRAFQKAKTEDFAKADSHLKKELGVKNILALGLGVVVSTAIFTLPGIVAANHAGPAVALSFLVAGVVAGLTAFAYAEFASVLPFAGSANSWISVVFGKLFGWIAGWALLAEYFIAVAFLASGWSANMKLFLSTFNLRLPDALANSFVAGNGGVVDFFCLAAIIVVGCLLFGGTRNTARVENTLVFLKLIVVVVFIVVGAMAVHPANYNHFIPANIPGTTFGGWQGIAAGASQIFLAYIGFDSIAANAAEAKNPQKTMPRGIIGSLVIGTVLFMAVSIVLVGMFHYTKYAGNAAPVAWALLHTGHPFISNMLSVVTLAGMFTAIIGMMLAGSRLVYAFGRDGMLPSFVGRVNKQGRPNTALVIVTVTAVLIGSIFSFEELAGLISAGTLVAFMMVTVGIYALRPREGKDLPKAAFKMPLYPVLPALGFVGSAYIFWSLDVQAKVYTAGWFVLGLIVYFAYGQKHSRLGQKKN</sequence>
<dbReference type="PANTHER" id="PTHR43243">
    <property type="entry name" value="INNER MEMBRANE TRANSPORTER YGJI-RELATED"/>
    <property type="match status" value="1"/>
</dbReference>
<comment type="caution">
    <text evidence="7">The sequence shown here is derived from an EMBL/GenBank/DDBJ whole genome shotgun (WGS) entry which is preliminary data.</text>
</comment>
<feature type="transmembrane region" description="Helical" evidence="6">
    <location>
        <begin position="268"/>
        <end position="293"/>
    </location>
</feature>
<feature type="transmembrane region" description="Helical" evidence="6">
    <location>
        <begin position="106"/>
        <end position="132"/>
    </location>
</feature>
<dbReference type="PANTHER" id="PTHR43243:SF4">
    <property type="entry name" value="CATIONIC AMINO ACID TRANSPORTER 4"/>
    <property type="match status" value="1"/>
</dbReference>
<dbReference type="Pfam" id="PF13520">
    <property type="entry name" value="AA_permease_2"/>
    <property type="match status" value="1"/>
</dbReference>
<feature type="transmembrane region" description="Helical" evidence="6">
    <location>
        <begin position="229"/>
        <end position="247"/>
    </location>
</feature>
<dbReference type="Gene3D" id="1.20.1740.10">
    <property type="entry name" value="Amino acid/polyamine transporter I"/>
    <property type="match status" value="1"/>
</dbReference>
<gene>
    <name evidence="7" type="ORF">G6R29_04115</name>
</gene>
<feature type="transmembrane region" description="Helical" evidence="6">
    <location>
        <begin position="448"/>
        <end position="466"/>
    </location>
</feature>
<dbReference type="PIRSF" id="PIRSF006060">
    <property type="entry name" value="AA_transporter"/>
    <property type="match status" value="1"/>
</dbReference>
<feature type="transmembrane region" description="Helical" evidence="6">
    <location>
        <begin position="389"/>
        <end position="408"/>
    </location>
</feature>
<feature type="transmembrane region" description="Helical" evidence="6">
    <location>
        <begin position="420"/>
        <end position="442"/>
    </location>
</feature>
<name>A0ABS5R031_9LACO</name>
<proteinExistence type="predicted"/>
<evidence type="ECO:0000313" key="7">
    <source>
        <dbReference type="EMBL" id="MBS9338808.1"/>
    </source>
</evidence>
<protein>
    <submittedName>
        <fullName evidence="7">Amino acid permease</fullName>
    </submittedName>
</protein>
<evidence type="ECO:0000256" key="4">
    <source>
        <dbReference type="ARBA" id="ARBA00022989"/>
    </source>
</evidence>
<evidence type="ECO:0000256" key="6">
    <source>
        <dbReference type="SAM" id="Phobius"/>
    </source>
</evidence>
<feature type="transmembrane region" description="Helical" evidence="6">
    <location>
        <begin position="152"/>
        <end position="178"/>
    </location>
</feature>
<feature type="transmembrane region" description="Helical" evidence="6">
    <location>
        <begin position="35"/>
        <end position="57"/>
    </location>
</feature>